<dbReference type="NCBIfam" id="TIGR02122">
    <property type="entry name" value="TRAP_TAXI"/>
    <property type="match status" value="1"/>
</dbReference>
<accession>A0A1I3BEU7</accession>
<gene>
    <name evidence="2" type="ORF">SAMN05216258_1015</name>
</gene>
<dbReference type="RefSeq" id="WP_092856435.1">
    <property type="nucleotide sequence ID" value="NZ_FOQH01000001.1"/>
</dbReference>
<evidence type="ECO:0000313" key="3">
    <source>
        <dbReference type="Proteomes" id="UP000199377"/>
    </source>
</evidence>
<dbReference type="SUPFAM" id="SSF53850">
    <property type="entry name" value="Periplasmic binding protein-like II"/>
    <property type="match status" value="1"/>
</dbReference>
<keyword evidence="1" id="KW-0732">Signal</keyword>
<feature type="signal peptide" evidence="1">
    <location>
        <begin position="1"/>
        <end position="31"/>
    </location>
</feature>
<dbReference type="CDD" id="cd13567">
    <property type="entry name" value="PBP2_TtGluBP"/>
    <property type="match status" value="1"/>
</dbReference>
<dbReference type="Proteomes" id="UP000199377">
    <property type="component" value="Unassembled WGS sequence"/>
</dbReference>
<dbReference type="STRING" id="1114924.SAMN05216258_1015"/>
<evidence type="ECO:0000256" key="1">
    <source>
        <dbReference type="SAM" id="SignalP"/>
    </source>
</evidence>
<sequence length="330" mass="33694">MLDAILRGPKGLIGAAALVALGLGAAAPAAAQTQLSIATGGTGGVYYPLGGGLAEVINKHVEGYSATAEVTGASVENMGLIALGDADLAIGLADTVSQAYAGTGRFEGQQLPMVRGLASLYANMIHIVALKSSGITTLEDLRGKRVSIGAPGSGTEVNTAAILEANGISYDDIEEQRLNFNETADALSNGDIDAGFWSVGAPTSSILNLATTQEIVIIALTPEQLAAASEADPTFAVSTLAGGTYTGVDADIDVLGIPNVLAVSSEMSDDLAYAITKAMFDNIAELQAVHPAANQTTVEFTLKATPVPLHPGAIRYFEEIGATVPDRLRP</sequence>
<keyword evidence="3" id="KW-1185">Reference proteome</keyword>
<dbReference type="OrthoDB" id="9776669at2"/>
<dbReference type="Gene3D" id="3.40.190.10">
    <property type="entry name" value="Periplasmic binding protein-like II"/>
    <property type="match status" value="2"/>
</dbReference>
<evidence type="ECO:0008006" key="4">
    <source>
        <dbReference type="Google" id="ProtNLM"/>
    </source>
</evidence>
<dbReference type="PANTHER" id="PTHR42941">
    <property type="entry name" value="SLL1037 PROTEIN"/>
    <property type="match status" value="1"/>
</dbReference>
<feature type="chain" id="PRO_5011704634" description="TRAP transporter solute receptor, TAXI family" evidence="1">
    <location>
        <begin position="32"/>
        <end position="330"/>
    </location>
</feature>
<proteinExistence type="predicted"/>
<dbReference type="InterPro" id="IPR011852">
    <property type="entry name" value="TRAP_TAXI"/>
</dbReference>
<dbReference type="EMBL" id="FOQH01000001">
    <property type="protein sequence ID" value="SFH60241.1"/>
    <property type="molecule type" value="Genomic_DNA"/>
</dbReference>
<dbReference type="PANTHER" id="PTHR42941:SF1">
    <property type="entry name" value="SLL1037 PROTEIN"/>
    <property type="match status" value="1"/>
</dbReference>
<dbReference type="Pfam" id="PF16868">
    <property type="entry name" value="NMT1_3"/>
    <property type="match status" value="1"/>
</dbReference>
<name>A0A1I3BEU7_9RHOB</name>
<reference evidence="2 3" key="1">
    <citation type="submission" date="2016-10" db="EMBL/GenBank/DDBJ databases">
        <authorList>
            <person name="de Groot N.N."/>
        </authorList>
    </citation>
    <scope>NUCLEOTIDE SEQUENCE [LARGE SCALE GENOMIC DNA]</scope>
    <source>
        <strain evidence="2 3">CGMCC 1.11030</strain>
    </source>
</reference>
<evidence type="ECO:0000313" key="2">
    <source>
        <dbReference type="EMBL" id="SFH60241.1"/>
    </source>
</evidence>
<organism evidence="2 3">
    <name type="scientific">Albimonas pacifica</name>
    <dbReference type="NCBI Taxonomy" id="1114924"/>
    <lineage>
        <taxon>Bacteria</taxon>
        <taxon>Pseudomonadati</taxon>
        <taxon>Pseudomonadota</taxon>
        <taxon>Alphaproteobacteria</taxon>
        <taxon>Rhodobacterales</taxon>
        <taxon>Paracoccaceae</taxon>
        <taxon>Albimonas</taxon>
    </lineage>
</organism>
<protein>
    <recommendedName>
        <fullName evidence="4">TRAP transporter solute receptor, TAXI family</fullName>
    </recommendedName>
</protein>
<dbReference type="AlphaFoldDB" id="A0A1I3BEU7"/>